<reference evidence="1" key="1">
    <citation type="submission" date="2020-08" db="EMBL/GenBank/DDBJ databases">
        <title>Genome public.</title>
        <authorList>
            <person name="Liu C."/>
            <person name="Sun Q."/>
        </authorList>
    </citation>
    <scope>NUCLEOTIDE SEQUENCE</scope>
    <source>
        <strain evidence="1">NSJ-50</strain>
    </source>
</reference>
<dbReference type="InterPro" id="IPR036086">
    <property type="entry name" value="ParB/Sulfiredoxin_sf"/>
</dbReference>
<dbReference type="SUPFAM" id="SSF110849">
    <property type="entry name" value="ParB/Sulfiredoxin"/>
    <property type="match status" value="1"/>
</dbReference>
<sequence>MAEVLDKDGNFIENIGSIKDLYNDENDLAQDLLDPFTDTVEQVVLGDYSEKNTVSGNVWSVIVGALLALVGLDAIFDVRDFVYDVSHYNHTKKDLLKLSLDIVSIAPIVGEVTKYGGKILKIAKYGDDAIDAVKSADKISDIVDSAEDIIRHSDDIADVGKGIERISTSKLIQTHSITLSRKEYNRLLEDIRKNGIKESIKYVEYMGEKYVVDGHHRLQIAKQLKIEKVPVERVFLPYKGYKTLNDLLWFD</sequence>
<dbReference type="Proteomes" id="UP000647416">
    <property type="component" value="Unassembled WGS sequence"/>
</dbReference>
<evidence type="ECO:0000313" key="1">
    <source>
        <dbReference type="EMBL" id="MBC8597164.1"/>
    </source>
</evidence>
<gene>
    <name evidence="1" type="ORF">H8706_09825</name>
</gene>
<dbReference type="Gene3D" id="3.90.1530.10">
    <property type="entry name" value="Conserved hypothetical protein from pyrococcus furiosus pfu- 392566-001, ParB domain"/>
    <property type="match status" value="1"/>
</dbReference>
<keyword evidence="2" id="KW-1185">Reference proteome</keyword>
<name>A0A926IT85_9FIRM</name>
<proteinExistence type="predicted"/>
<dbReference type="RefSeq" id="WP_262432488.1">
    <property type="nucleotide sequence ID" value="NZ_JACRTE010000016.1"/>
</dbReference>
<accession>A0A926IT85</accession>
<dbReference type="EMBL" id="JACRTE010000016">
    <property type="protein sequence ID" value="MBC8597164.1"/>
    <property type="molecule type" value="Genomic_DNA"/>
</dbReference>
<evidence type="ECO:0000313" key="2">
    <source>
        <dbReference type="Proteomes" id="UP000647416"/>
    </source>
</evidence>
<organism evidence="1 2">
    <name type="scientific">Qingrenia yutianensis</name>
    <dbReference type="NCBI Taxonomy" id="2763676"/>
    <lineage>
        <taxon>Bacteria</taxon>
        <taxon>Bacillati</taxon>
        <taxon>Bacillota</taxon>
        <taxon>Clostridia</taxon>
        <taxon>Eubacteriales</taxon>
        <taxon>Oscillospiraceae</taxon>
        <taxon>Qingrenia</taxon>
    </lineage>
</organism>
<protein>
    <submittedName>
        <fullName evidence="1">ParB N-terminal domain-containing protein</fullName>
    </submittedName>
</protein>
<comment type="caution">
    <text evidence="1">The sequence shown here is derived from an EMBL/GenBank/DDBJ whole genome shotgun (WGS) entry which is preliminary data.</text>
</comment>
<dbReference type="AlphaFoldDB" id="A0A926IT85"/>